<protein>
    <submittedName>
        <fullName evidence="2">Uncharacterized protein</fullName>
    </submittedName>
</protein>
<comment type="caution">
    <text evidence="2">The sequence shown here is derived from an EMBL/GenBank/DDBJ whole genome shotgun (WGS) entry which is preliminary data.</text>
</comment>
<evidence type="ECO:0000256" key="1">
    <source>
        <dbReference type="SAM" id="MobiDB-lite"/>
    </source>
</evidence>
<feature type="region of interest" description="Disordered" evidence="1">
    <location>
        <begin position="65"/>
        <end position="85"/>
    </location>
</feature>
<keyword evidence="3" id="KW-1185">Reference proteome</keyword>
<feature type="non-terminal residue" evidence="2">
    <location>
        <position position="1"/>
    </location>
</feature>
<feature type="compositionally biased region" description="Basic and acidic residues" evidence="1">
    <location>
        <begin position="70"/>
        <end position="80"/>
    </location>
</feature>
<name>A0ABQ8A7A1_BRANA</name>
<evidence type="ECO:0000313" key="3">
    <source>
        <dbReference type="Proteomes" id="UP000824890"/>
    </source>
</evidence>
<dbReference type="Proteomes" id="UP000824890">
    <property type="component" value="Unassembled WGS sequence"/>
</dbReference>
<reference evidence="2 3" key="1">
    <citation type="submission" date="2021-05" db="EMBL/GenBank/DDBJ databases">
        <title>Genome Assembly of Synthetic Allotetraploid Brassica napus Reveals Homoeologous Exchanges between Subgenomes.</title>
        <authorList>
            <person name="Davis J.T."/>
        </authorList>
    </citation>
    <scope>NUCLEOTIDE SEQUENCE [LARGE SCALE GENOMIC DNA]</scope>
    <source>
        <strain evidence="3">cv. Da-Ae</strain>
        <tissue evidence="2">Seedling</tissue>
    </source>
</reference>
<proteinExistence type="predicted"/>
<evidence type="ECO:0000313" key="2">
    <source>
        <dbReference type="EMBL" id="KAH0887976.1"/>
    </source>
</evidence>
<dbReference type="EMBL" id="JAGKQM010000013">
    <property type="protein sequence ID" value="KAH0887976.1"/>
    <property type="molecule type" value="Genomic_DNA"/>
</dbReference>
<organism evidence="2 3">
    <name type="scientific">Brassica napus</name>
    <name type="common">Rape</name>
    <dbReference type="NCBI Taxonomy" id="3708"/>
    <lineage>
        <taxon>Eukaryota</taxon>
        <taxon>Viridiplantae</taxon>
        <taxon>Streptophyta</taxon>
        <taxon>Embryophyta</taxon>
        <taxon>Tracheophyta</taxon>
        <taxon>Spermatophyta</taxon>
        <taxon>Magnoliopsida</taxon>
        <taxon>eudicotyledons</taxon>
        <taxon>Gunneridae</taxon>
        <taxon>Pentapetalae</taxon>
        <taxon>rosids</taxon>
        <taxon>malvids</taxon>
        <taxon>Brassicales</taxon>
        <taxon>Brassicaceae</taxon>
        <taxon>Brassiceae</taxon>
        <taxon>Brassica</taxon>
    </lineage>
</organism>
<gene>
    <name evidence="2" type="ORF">HID58_050405</name>
</gene>
<sequence>SHLSSFFNFALLPENPNQLPATFPYDLFTFARELDPNDRHLKSDMTRSRVGLEIQIGTKVKIVNGEDEESKSRDQSDMPRIRSTSGNGVLMESGFLSHLSFGLTTRVRLCFLLDFPQAAIIQRSVSEGFKLELHTSDRFKCNSDVT</sequence>
<accession>A0ABQ8A7A1</accession>